<feature type="region of interest" description="Disordered" evidence="1">
    <location>
        <begin position="67"/>
        <end position="130"/>
    </location>
</feature>
<dbReference type="EMBL" id="BKCJ010006826">
    <property type="protein sequence ID" value="GEU74132.1"/>
    <property type="molecule type" value="Genomic_DNA"/>
</dbReference>
<accession>A0A6L2MMY0</accession>
<sequence length="130" mass="15062">MEILRRRFGLGRISRIHRIWIRWTPHVASSPTIFGQDLSTHRLPITCPVLSTHPHLSRYHTYLSQSTPSYVADSDSDEDPKEDPEEDHADYPADKGDGDDEPSDDEDDDTNDEVEEPFEDEEDDEEEEEH</sequence>
<name>A0A6L2MMY0_TANCI</name>
<organism evidence="2">
    <name type="scientific">Tanacetum cinerariifolium</name>
    <name type="common">Dalmatian daisy</name>
    <name type="synonym">Chrysanthemum cinerariifolium</name>
    <dbReference type="NCBI Taxonomy" id="118510"/>
    <lineage>
        <taxon>Eukaryota</taxon>
        <taxon>Viridiplantae</taxon>
        <taxon>Streptophyta</taxon>
        <taxon>Embryophyta</taxon>
        <taxon>Tracheophyta</taxon>
        <taxon>Spermatophyta</taxon>
        <taxon>Magnoliopsida</taxon>
        <taxon>eudicotyledons</taxon>
        <taxon>Gunneridae</taxon>
        <taxon>Pentapetalae</taxon>
        <taxon>asterids</taxon>
        <taxon>campanulids</taxon>
        <taxon>Asterales</taxon>
        <taxon>Asteraceae</taxon>
        <taxon>Asteroideae</taxon>
        <taxon>Anthemideae</taxon>
        <taxon>Anthemidinae</taxon>
        <taxon>Tanacetum</taxon>
    </lineage>
</organism>
<protein>
    <submittedName>
        <fullName evidence="2">Uncharacterized protein</fullName>
    </submittedName>
</protein>
<dbReference type="AlphaFoldDB" id="A0A6L2MMY0"/>
<feature type="compositionally biased region" description="Acidic residues" evidence="1">
    <location>
        <begin position="74"/>
        <end position="88"/>
    </location>
</feature>
<feature type="compositionally biased region" description="Acidic residues" evidence="1">
    <location>
        <begin position="97"/>
        <end position="130"/>
    </location>
</feature>
<proteinExistence type="predicted"/>
<reference evidence="2" key="1">
    <citation type="journal article" date="2019" name="Sci. Rep.">
        <title>Draft genome of Tanacetum cinerariifolium, the natural source of mosquito coil.</title>
        <authorList>
            <person name="Yamashiro T."/>
            <person name="Shiraishi A."/>
            <person name="Satake H."/>
            <person name="Nakayama K."/>
        </authorList>
    </citation>
    <scope>NUCLEOTIDE SEQUENCE</scope>
</reference>
<evidence type="ECO:0000313" key="2">
    <source>
        <dbReference type="EMBL" id="GEU74132.1"/>
    </source>
</evidence>
<gene>
    <name evidence="2" type="ORF">Tci_046110</name>
</gene>
<comment type="caution">
    <text evidence="2">The sequence shown here is derived from an EMBL/GenBank/DDBJ whole genome shotgun (WGS) entry which is preliminary data.</text>
</comment>
<evidence type="ECO:0000256" key="1">
    <source>
        <dbReference type="SAM" id="MobiDB-lite"/>
    </source>
</evidence>